<keyword evidence="2" id="KW-0812">Transmembrane</keyword>
<evidence type="ECO:0000313" key="3">
    <source>
        <dbReference type="EMBL" id="KAF2197339.1"/>
    </source>
</evidence>
<evidence type="ECO:0000313" key="4">
    <source>
        <dbReference type="Proteomes" id="UP000799536"/>
    </source>
</evidence>
<feature type="transmembrane region" description="Helical" evidence="2">
    <location>
        <begin position="48"/>
        <end position="68"/>
    </location>
</feature>
<dbReference type="Proteomes" id="UP000799536">
    <property type="component" value="Unassembled WGS sequence"/>
</dbReference>
<proteinExistence type="predicted"/>
<accession>A0A9P4JFH6</accession>
<feature type="transmembrane region" description="Helical" evidence="2">
    <location>
        <begin position="21"/>
        <end position="42"/>
    </location>
</feature>
<feature type="transmembrane region" description="Helical" evidence="2">
    <location>
        <begin position="128"/>
        <end position="146"/>
    </location>
</feature>
<evidence type="ECO:0000256" key="1">
    <source>
        <dbReference type="SAM" id="Coils"/>
    </source>
</evidence>
<keyword evidence="2" id="KW-1133">Transmembrane helix</keyword>
<dbReference type="EMBL" id="ML994247">
    <property type="protein sequence ID" value="KAF2197339.1"/>
    <property type="molecule type" value="Genomic_DNA"/>
</dbReference>
<dbReference type="PANTHER" id="PTHR41390:SF1">
    <property type="entry name" value="NADH-UBIQUINONE OXIDOREDUCTASE 213 KDA SUBUNIT"/>
    <property type="match status" value="1"/>
</dbReference>
<reference evidence="3" key="1">
    <citation type="journal article" date="2020" name="Stud. Mycol.">
        <title>101 Dothideomycetes genomes: a test case for predicting lifestyles and emergence of pathogens.</title>
        <authorList>
            <person name="Haridas S."/>
            <person name="Albert R."/>
            <person name="Binder M."/>
            <person name="Bloem J."/>
            <person name="Labutti K."/>
            <person name="Salamov A."/>
            <person name="Andreopoulos B."/>
            <person name="Baker S."/>
            <person name="Barry K."/>
            <person name="Bills G."/>
            <person name="Bluhm B."/>
            <person name="Cannon C."/>
            <person name="Castanera R."/>
            <person name="Culley D."/>
            <person name="Daum C."/>
            <person name="Ezra D."/>
            <person name="Gonzalez J."/>
            <person name="Henrissat B."/>
            <person name="Kuo A."/>
            <person name="Liang C."/>
            <person name="Lipzen A."/>
            <person name="Lutzoni F."/>
            <person name="Magnuson J."/>
            <person name="Mondo S."/>
            <person name="Nolan M."/>
            <person name="Ohm R."/>
            <person name="Pangilinan J."/>
            <person name="Park H.-J."/>
            <person name="Ramirez L."/>
            <person name="Alfaro M."/>
            <person name="Sun H."/>
            <person name="Tritt A."/>
            <person name="Yoshinaga Y."/>
            <person name="Zwiers L.-H."/>
            <person name="Turgeon B."/>
            <person name="Goodwin S."/>
            <person name="Spatafora J."/>
            <person name="Crous P."/>
            <person name="Grigoriev I."/>
        </authorList>
    </citation>
    <scope>NUCLEOTIDE SEQUENCE</scope>
    <source>
        <strain evidence="3">ATCC 74209</strain>
    </source>
</reference>
<feature type="transmembrane region" description="Helical" evidence="2">
    <location>
        <begin position="104"/>
        <end position="122"/>
    </location>
</feature>
<evidence type="ECO:0000256" key="2">
    <source>
        <dbReference type="SAM" id="Phobius"/>
    </source>
</evidence>
<dbReference type="PANTHER" id="PTHR41390">
    <property type="entry name" value="CHROMOSOME 7, WHOLE GENOME SHOTGUN SEQUENCE"/>
    <property type="match status" value="1"/>
</dbReference>
<dbReference type="OrthoDB" id="5565730at2759"/>
<gene>
    <name evidence="3" type="ORF">GQ43DRAFT_381238</name>
</gene>
<name>A0A9P4JFH6_9PLEO</name>
<dbReference type="AlphaFoldDB" id="A0A9P4JFH6"/>
<sequence>MVVSNVDRESITHPLDIAKSAAKIGGVAGLGGITVGSIAGVLRNTTPVLFSIASGLQWTTIGFTFWSIRSSMLQRDGLYNWWSISRGLPTKPRYDLNPTPKDRVYASTVSGATTGGVLGFLFRGPRNVIPGIIMFTFFGFTGQHLYNRLDARHLDKVTAPDLTAQELEERGNWLKRFAQTKWSPMTVLSDEEYEKMLKEKLLRIETDLELVEERLVELKAKKVRRDAMQAQVQMENQERPVEK</sequence>
<keyword evidence="2" id="KW-0472">Membrane</keyword>
<comment type="caution">
    <text evidence="3">The sequence shown here is derived from an EMBL/GenBank/DDBJ whole genome shotgun (WGS) entry which is preliminary data.</text>
</comment>
<feature type="coiled-coil region" evidence="1">
    <location>
        <begin position="194"/>
        <end position="221"/>
    </location>
</feature>
<keyword evidence="4" id="KW-1185">Reference proteome</keyword>
<protein>
    <submittedName>
        <fullName evidence="3">Uncharacterized protein</fullName>
    </submittedName>
</protein>
<keyword evidence="1" id="KW-0175">Coiled coil</keyword>
<organism evidence="3 4">
    <name type="scientific">Delitschia confertaspora ATCC 74209</name>
    <dbReference type="NCBI Taxonomy" id="1513339"/>
    <lineage>
        <taxon>Eukaryota</taxon>
        <taxon>Fungi</taxon>
        <taxon>Dikarya</taxon>
        <taxon>Ascomycota</taxon>
        <taxon>Pezizomycotina</taxon>
        <taxon>Dothideomycetes</taxon>
        <taxon>Pleosporomycetidae</taxon>
        <taxon>Pleosporales</taxon>
        <taxon>Delitschiaceae</taxon>
        <taxon>Delitschia</taxon>
    </lineage>
</organism>